<dbReference type="InterPro" id="IPR000668">
    <property type="entry name" value="Peptidase_C1A_C"/>
</dbReference>
<dbReference type="EMBL" id="KI517683">
    <property type="protein sequence ID" value="ESQ36563.1"/>
    <property type="molecule type" value="Genomic_DNA"/>
</dbReference>
<organism evidence="4 5">
    <name type="scientific">Eutrema salsugineum</name>
    <name type="common">Saltwater cress</name>
    <name type="synonym">Sisymbrium salsugineum</name>
    <dbReference type="NCBI Taxonomy" id="72664"/>
    <lineage>
        <taxon>Eukaryota</taxon>
        <taxon>Viridiplantae</taxon>
        <taxon>Streptophyta</taxon>
        <taxon>Embryophyta</taxon>
        <taxon>Tracheophyta</taxon>
        <taxon>Spermatophyta</taxon>
        <taxon>Magnoliopsida</taxon>
        <taxon>eudicotyledons</taxon>
        <taxon>Gunneridae</taxon>
        <taxon>Pentapetalae</taxon>
        <taxon>rosids</taxon>
        <taxon>malvids</taxon>
        <taxon>Brassicales</taxon>
        <taxon>Brassicaceae</taxon>
        <taxon>Eutremeae</taxon>
        <taxon>Eutrema</taxon>
    </lineage>
</organism>
<protein>
    <recommendedName>
        <fullName evidence="3">Peptidase C1A papain C-terminal domain-containing protein</fullName>
    </recommendedName>
</protein>
<keyword evidence="5" id="KW-1185">Reference proteome</keyword>
<keyword evidence="2" id="KW-0812">Transmembrane</keyword>
<dbReference type="CDD" id="cd02619">
    <property type="entry name" value="Peptidase_C1"/>
    <property type="match status" value="1"/>
</dbReference>
<keyword evidence="2" id="KW-1133">Transmembrane helix</keyword>
<dbReference type="Pfam" id="PF00112">
    <property type="entry name" value="Peptidase_C1"/>
    <property type="match status" value="1"/>
</dbReference>
<evidence type="ECO:0000256" key="2">
    <source>
        <dbReference type="SAM" id="Phobius"/>
    </source>
</evidence>
<dbReference type="SUPFAM" id="SSF54001">
    <property type="entry name" value="Cysteine proteinases"/>
    <property type="match status" value="1"/>
</dbReference>
<dbReference type="InterPro" id="IPR038765">
    <property type="entry name" value="Papain-like_cys_pep_sf"/>
</dbReference>
<dbReference type="GO" id="GO:0008234">
    <property type="term" value="F:cysteine-type peptidase activity"/>
    <property type="evidence" value="ECO:0007669"/>
    <property type="project" value="InterPro"/>
</dbReference>
<dbReference type="AlphaFoldDB" id="V4L9Y5"/>
<proteinExistence type="predicted"/>
<name>V4L9Y5_EUTSA</name>
<feature type="domain" description="Peptidase C1A papain C-terminal" evidence="3">
    <location>
        <begin position="161"/>
        <end position="246"/>
    </location>
</feature>
<keyword evidence="2" id="KW-0472">Membrane</keyword>
<evidence type="ECO:0000259" key="3">
    <source>
        <dbReference type="Pfam" id="PF00112"/>
    </source>
</evidence>
<feature type="region of interest" description="Disordered" evidence="1">
    <location>
        <begin position="1"/>
        <end position="37"/>
    </location>
</feature>
<evidence type="ECO:0000256" key="1">
    <source>
        <dbReference type="SAM" id="MobiDB-lite"/>
    </source>
</evidence>
<dbReference type="Proteomes" id="UP000030689">
    <property type="component" value="Unassembled WGS sequence"/>
</dbReference>
<evidence type="ECO:0000313" key="5">
    <source>
        <dbReference type="Proteomes" id="UP000030689"/>
    </source>
</evidence>
<dbReference type="Gene3D" id="3.90.70.10">
    <property type="entry name" value="Cysteine proteinases"/>
    <property type="match status" value="1"/>
</dbReference>
<feature type="compositionally biased region" description="Basic and acidic residues" evidence="1">
    <location>
        <begin position="22"/>
        <end position="33"/>
    </location>
</feature>
<accession>V4L9Y5</accession>
<dbReference type="eggNOG" id="KOG1543">
    <property type="taxonomic scope" value="Eukaryota"/>
</dbReference>
<dbReference type="GO" id="GO:0006508">
    <property type="term" value="P:proteolysis"/>
    <property type="evidence" value="ECO:0007669"/>
    <property type="project" value="InterPro"/>
</dbReference>
<dbReference type="Gramene" id="ESQ36563">
    <property type="protein sequence ID" value="ESQ36563"/>
    <property type="gene ID" value="EUTSA_v10009679mg"/>
</dbReference>
<gene>
    <name evidence="4" type="ORF">EUTSA_v10009679mg</name>
</gene>
<feature type="non-terminal residue" evidence="4">
    <location>
        <position position="1"/>
    </location>
</feature>
<feature type="transmembrane region" description="Helical" evidence="2">
    <location>
        <begin position="49"/>
        <end position="69"/>
    </location>
</feature>
<dbReference type="OMA" id="NCNIEIC"/>
<evidence type="ECO:0000313" key="4">
    <source>
        <dbReference type="EMBL" id="ESQ36563.1"/>
    </source>
</evidence>
<sequence>QMGKADPSLGGKLKKSKIPNKLKKEAKDVRTKGPIDPPVAQMDEKGLEFFFVGFLKLSVCNFVYFLLIYSSFGNLEMVRHCPKIGETCWAIVLARLLQSAYNLSQNGKEQNCKTFSHQDLVQHLKSTETKKTGKKSSSLPGSDIGNKEKWEFTAMRNVSVDFVRSKVDASPVGIAFELGPEFYGIKKGIYTVGSTVEGEEGELDRHMMIIVGYGYTTEGKLFFVVQNSWGKDNWGVEGFGRIIIDDKSSFVLIYPSY</sequence>
<dbReference type="KEGG" id="eus:EUTSA_v10009679mg"/>
<reference evidence="4 5" key="1">
    <citation type="journal article" date="2013" name="Front. Plant Sci.">
        <title>The Reference Genome of the Halophytic Plant Eutrema salsugineum.</title>
        <authorList>
            <person name="Yang R."/>
            <person name="Jarvis D.E."/>
            <person name="Chen H."/>
            <person name="Beilstein M.A."/>
            <person name="Grimwood J."/>
            <person name="Jenkins J."/>
            <person name="Shu S."/>
            <person name="Prochnik S."/>
            <person name="Xin M."/>
            <person name="Ma C."/>
            <person name="Schmutz J."/>
            <person name="Wing R.A."/>
            <person name="Mitchell-Olds T."/>
            <person name="Schumaker K.S."/>
            <person name="Wang X."/>
        </authorList>
    </citation>
    <scope>NUCLEOTIDE SEQUENCE [LARGE SCALE GENOMIC DNA]</scope>
</reference>
<feature type="compositionally biased region" description="Basic residues" evidence="1">
    <location>
        <begin position="12"/>
        <end position="21"/>
    </location>
</feature>